<evidence type="ECO:0000313" key="3">
    <source>
        <dbReference type="Proteomes" id="UP000265520"/>
    </source>
</evidence>
<accession>A0A392U0U4</accession>
<evidence type="ECO:0000313" key="2">
    <source>
        <dbReference type="EMBL" id="MCI66080.1"/>
    </source>
</evidence>
<evidence type="ECO:0000256" key="1">
    <source>
        <dbReference type="SAM" id="MobiDB-lite"/>
    </source>
</evidence>
<organism evidence="2 3">
    <name type="scientific">Trifolium medium</name>
    <dbReference type="NCBI Taxonomy" id="97028"/>
    <lineage>
        <taxon>Eukaryota</taxon>
        <taxon>Viridiplantae</taxon>
        <taxon>Streptophyta</taxon>
        <taxon>Embryophyta</taxon>
        <taxon>Tracheophyta</taxon>
        <taxon>Spermatophyta</taxon>
        <taxon>Magnoliopsida</taxon>
        <taxon>eudicotyledons</taxon>
        <taxon>Gunneridae</taxon>
        <taxon>Pentapetalae</taxon>
        <taxon>rosids</taxon>
        <taxon>fabids</taxon>
        <taxon>Fabales</taxon>
        <taxon>Fabaceae</taxon>
        <taxon>Papilionoideae</taxon>
        <taxon>50 kb inversion clade</taxon>
        <taxon>NPAAA clade</taxon>
        <taxon>Hologalegina</taxon>
        <taxon>IRL clade</taxon>
        <taxon>Trifolieae</taxon>
        <taxon>Trifolium</taxon>
    </lineage>
</organism>
<dbReference type="AlphaFoldDB" id="A0A392U0U4"/>
<feature type="region of interest" description="Disordered" evidence="1">
    <location>
        <begin position="1"/>
        <end position="59"/>
    </location>
</feature>
<dbReference type="Proteomes" id="UP000265520">
    <property type="component" value="Unassembled WGS sequence"/>
</dbReference>
<feature type="non-terminal residue" evidence="2">
    <location>
        <position position="1"/>
    </location>
</feature>
<keyword evidence="3" id="KW-1185">Reference proteome</keyword>
<sequence>QVGGNTGSDSSGSKRAREGDATDSSSIGFIARPMGRDATNKKRKRERFKKGESGNVNHG</sequence>
<proteinExistence type="predicted"/>
<reference evidence="2 3" key="1">
    <citation type="journal article" date="2018" name="Front. Plant Sci.">
        <title>Red Clover (Trifolium pratense) and Zigzag Clover (T. medium) - A Picture of Genomic Similarities and Differences.</title>
        <authorList>
            <person name="Dluhosova J."/>
            <person name="Istvanek J."/>
            <person name="Nedelnik J."/>
            <person name="Repkova J."/>
        </authorList>
    </citation>
    <scope>NUCLEOTIDE SEQUENCE [LARGE SCALE GENOMIC DNA]</scope>
    <source>
        <strain evidence="3">cv. 10/8</strain>
        <tissue evidence="2">Leaf</tissue>
    </source>
</reference>
<name>A0A392U0U4_9FABA</name>
<protein>
    <submittedName>
        <fullName evidence="2">Uncharacterized protein</fullName>
    </submittedName>
</protein>
<dbReference type="EMBL" id="LXQA010688220">
    <property type="protein sequence ID" value="MCI66080.1"/>
    <property type="molecule type" value="Genomic_DNA"/>
</dbReference>
<comment type="caution">
    <text evidence="2">The sequence shown here is derived from an EMBL/GenBank/DDBJ whole genome shotgun (WGS) entry which is preliminary data.</text>
</comment>